<dbReference type="Proteomes" id="UP000222523">
    <property type="component" value="Unassembled WGS sequence"/>
</dbReference>
<keyword evidence="3" id="KW-1185">Reference proteome</keyword>
<gene>
    <name evidence="2" type="ORF">VF04_26535</name>
</gene>
<feature type="compositionally biased region" description="Basic and acidic residues" evidence="1">
    <location>
        <begin position="62"/>
        <end position="80"/>
    </location>
</feature>
<organism evidence="2 3">
    <name type="scientific">Nostoc linckia z7</name>
    <dbReference type="NCBI Taxonomy" id="1628745"/>
    <lineage>
        <taxon>Bacteria</taxon>
        <taxon>Bacillati</taxon>
        <taxon>Cyanobacteriota</taxon>
        <taxon>Cyanophyceae</taxon>
        <taxon>Nostocales</taxon>
        <taxon>Nostocaceae</taxon>
        <taxon>Nostoc</taxon>
    </lineage>
</organism>
<evidence type="ECO:0000256" key="1">
    <source>
        <dbReference type="SAM" id="MobiDB-lite"/>
    </source>
</evidence>
<sequence>MEIISQYSNDWGVGIDGYLLIRLLREVGKRGRGKGERGREKGKGKGGKGEREKGGRGKGKGGKGERIGKRGEGEREKGERGKGLVFSLSQLKMYPFYYHSHYQPFYFQV</sequence>
<name>A0ABX4KG94_NOSLI</name>
<reference evidence="2 3" key="1">
    <citation type="submission" date="2015-02" db="EMBL/GenBank/DDBJ databases">
        <title>Nostoc linckia genome annotation.</title>
        <authorList>
            <person name="Zhou Z."/>
        </authorList>
    </citation>
    <scope>NUCLEOTIDE SEQUENCE [LARGE SCALE GENOMIC DNA]</scope>
    <source>
        <strain evidence="3">z7</strain>
    </source>
</reference>
<dbReference type="EMBL" id="LAHC01000081">
    <property type="protein sequence ID" value="PHJ93260.1"/>
    <property type="molecule type" value="Genomic_DNA"/>
</dbReference>
<evidence type="ECO:0000313" key="3">
    <source>
        <dbReference type="Proteomes" id="UP000222523"/>
    </source>
</evidence>
<feature type="compositionally biased region" description="Basic and acidic residues" evidence="1">
    <location>
        <begin position="29"/>
        <end position="55"/>
    </location>
</feature>
<proteinExistence type="predicted"/>
<comment type="caution">
    <text evidence="2">The sequence shown here is derived from an EMBL/GenBank/DDBJ whole genome shotgun (WGS) entry which is preliminary data.</text>
</comment>
<protein>
    <submittedName>
        <fullName evidence="2">Uncharacterized protein</fullName>
    </submittedName>
</protein>
<feature type="region of interest" description="Disordered" evidence="1">
    <location>
        <begin position="29"/>
        <end position="80"/>
    </location>
</feature>
<dbReference type="RefSeq" id="WP_218964369.1">
    <property type="nucleotide sequence ID" value="NZ_LAHC01000081.1"/>
</dbReference>
<accession>A0ABX4KG94</accession>
<evidence type="ECO:0000313" key="2">
    <source>
        <dbReference type="EMBL" id="PHJ93260.1"/>
    </source>
</evidence>